<dbReference type="EMBL" id="KB445811">
    <property type="protein sequence ID" value="EMD32488.1"/>
    <property type="molecule type" value="Genomic_DNA"/>
</dbReference>
<feature type="compositionally biased region" description="Polar residues" evidence="1">
    <location>
        <begin position="45"/>
        <end position="55"/>
    </location>
</feature>
<protein>
    <submittedName>
        <fullName evidence="2">Uncharacterized protein</fullName>
    </submittedName>
</protein>
<accession>M2Q6P7</accession>
<dbReference type="HOGENOM" id="CLU_1304717_0_0_1"/>
<proteinExistence type="predicted"/>
<feature type="region of interest" description="Disordered" evidence="1">
    <location>
        <begin position="1"/>
        <end position="91"/>
    </location>
</feature>
<sequence length="211" mass="22403">MTPAPDCEGRATFSHGGRSCTPRKANHPDAATREKTAPDLVAAEGSSTPTQTRISLRTPRAYFNPNTTAPTMPCSDCSPAPPAESLAKSESRSRCSQLPVWTAQGTITRGPYANSQFIGTWVINGRVYRFTFTLVNNVSKFDPMQASLSFSSVNDLTGTCTVHGRIGPNHIRLGVVGDSESGAVNAINGKSKNGPIEIHPLVIGSGTWQSS</sequence>
<evidence type="ECO:0000256" key="1">
    <source>
        <dbReference type="SAM" id="MobiDB-lite"/>
    </source>
</evidence>
<gene>
    <name evidence="2" type="ORF">CERSUDRAFT_77488</name>
</gene>
<dbReference type="AlphaFoldDB" id="M2Q6P7"/>
<organism evidence="2 3">
    <name type="scientific">Ceriporiopsis subvermispora (strain B)</name>
    <name type="common">White-rot fungus</name>
    <name type="synonym">Gelatoporia subvermispora</name>
    <dbReference type="NCBI Taxonomy" id="914234"/>
    <lineage>
        <taxon>Eukaryota</taxon>
        <taxon>Fungi</taxon>
        <taxon>Dikarya</taxon>
        <taxon>Basidiomycota</taxon>
        <taxon>Agaricomycotina</taxon>
        <taxon>Agaricomycetes</taxon>
        <taxon>Polyporales</taxon>
        <taxon>Gelatoporiaceae</taxon>
        <taxon>Gelatoporia</taxon>
    </lineage>
</organism>
<dbReference type="Proteomes" id="UP000016930">
    <property type="component" value="Unassembled WGS sequence"/>
</dbReference>
<keyword evidence="3" id="KW-1185">Reference proteome</keyword>
<evidence type="ECO:0000313" key="2">
    <source>
        <dbReference type="EMBL" id="EMD32488.1"/>
    </source>
</evidence>
<reference evidence="2 3" key="1">
    <citation type="journal article" date="2012" name="Proc. Natl. Acad. Sci. U.S.A.">
        <title>Comparative genomics of Ceriporiopsis subvermispora and Phanerochaete chrysosporium provide insight into selective ligninolysis.</title>
        <authorList>
            <person name="Fernandez-Fueyo E."/>
            <person name="Ruiz-Duenas F.J."/>
            <person name="Ferreira P."/>
            <person name="Floudas D."/>
            <person name="Hibbett D.S."/>
            <person name="Canessa P."/>
            <person name="Larrondo L.F."/>
            <person name="James T.Y."/>
            <person name="Seelenfreund D."/>
            <person name="Lobos S."/>
            <person name="Polanco R."/>
            <person name="Tello M."/>
            <person name="Honda Y."/>
            <person name="Watanabe T."/>
            <person name="Watanabe T."/>
            <person name="Ryu J.S."/>
            <person name="Kubicek C.P."/>
            <person name="Schmoll M."/>
            <person name="Gaskell J."/>
            <person name="Hammel K.E."/>
            <person name="St John F.J."/>
            <person name="Vanden Wymelenberg A."/>
            <person name="Sabat G."/>
            <person name="Splinter BonDurant S."/>
            <person name="Syed K."/>
            <person name="Yadav J.S."/>
            <person name="Doddapaneni H."/>
            <person name="Subramanian V."/>
            <person name="Lavin J.L."/>
            <person name="Oguiza J.A."/>
            <person name="Perez G."/>
            <person name="Pisabarro A.G."/>
            <person name="Ramirez L."/>
            <person name="Santoyo F."/>
            <person name="Master E."/>
            <person name="Coutinho P.M."/>
            <person name="Henrissat B."/>
            <person name="Lombard V."/>
            <person name="Magnuson J.K."/>
            <person name="Kuees U."/>
            <person name="Hori C."/>
            <person name="Igarashi K."/>
            <person name="Samejima M."/>
            <person name="Held B.W."/>
            <person name="Barry K.W."/>
            <person name="LaButti K.M."/>
            <person name="Lapidus A."/>
            <person name="Lindquist E.A."/>
            <person name="Lucas S.M."/>
            <person name="Riley R."/>
            <person name="Salamov A.A."/>
            <person name="Hoffmeister D."/>
            <person name="Schwenk D."/>
            <person name="Hadar Y."/>
            <person name="Yarden O."/>
            <person name="de Vries R.P."/>
            <person name="Wiebenga A."/>
            <person name="Stenlid J."/>
            <person name="Eastwood D."/>
            <person name="Grigoriev I.V."/>
            <person name="Berka R.M."/>
            <person name="Blanchette R.A."/>
            <person name="Kersten P."/>
            <person name="Martinez A.T."/>
            <person name="Vicuna R."/>
            <person name="Cullen D."/>
        </authorList>
    </citation>
    <scope>NUCLEOTIDE SEQUENCE [LARGE SCALE GENOMIC DNA]</scope>
    <source>
        <strain evidence="2 3">B</strain>
    </source>
</reference>
<feature type="compositionally biased region" description="Basic and acidic residues" evidence="1">
    <location>
        <begin position="26"/>
        <end position="37"/>
    </location>
</feature>
<evidence type="ECO:0000313" key="3">
    <source>
        <dbReference type="Proteomes" id="UP000016930"/>
    </source>
</evidence>
<name>M2Q6P7_CERS8</name>